<accession>A0AAD4MW69</accession>
<comment type="caution">
    <text evidence="2">The sequence shown here is derived from an EMBL/GenBank/DDBJ whole genome shotgun (WGS) entry which is preliminary data.</text>
</comment>
<dbReference type="Proteomes" id="UP001201812">
    <property type="component" value="Unassembled WGS sequence"/>
</dbReference>
<evidence type="ECO:0000256" key="1">
    <source>
        <dbReference type="SAM" id="MobiDB-lite"/>
    </source>
</evidence>
<evidence type="ECO:0000313" key="3">
    <source>
        <dbReference type="Proteomes" id="UP001201812"/>
    </source>
</evidence>
<name>A0AAD4MW69_9BILA</name>
<proteinExistence type="predicted"/>
<gene>
    <name evidence="2" type="ORF">DdX_14776</name>
</gene>
<sequence length="69" mass="7873">MESNGMLASGDCINDMLTSYIDDVLADFLFKRLKSSADPIDSRLTEQRRTKESTMGTMDRRKNNGRLVR</sequence>
<organism evidence="2 3">
    <name type="scientific">Ditylenchus destructor</name>
    <dbReference type="NCBI Taxonomy" id="166010"/>
    <lineage>
        <taxon>Eukaryota</taxon>
        <taxon>Metazoa</taxon>
        <taxon>Ecdysozoa</taxon>
        <taxon>Nematoda</taxon>
        <taxon>Chromadorea</taxon>
        <taxon>Rhabditida</taxon>
        <taxon>Tylenchina</taxon>
        <taxon>Tylenchomorpha</taxon>
        <taxon>Sphaerularioidea</taxon>
        <taxon>Anguinidae</taxon>
        <taxon>Anguininae</taxon>
        <taxon>Ditylenchus</taxon>
    </lineage>
</organism>
<feature type="region of interest" description="Disordered" evidence="1">
    <location>
        <begin position="40"/>
        <end position="69"/>
    </location>
</feature>
<evidence type="ECO:0000313" key="2">
    <source>
        <dbReference type="EMBL" id="KAI1703637.1"/>
    </source>
</evidence>
<keyword evidence="3" id="KW-1185">Reference proteome</keyword>
<reference evidence="2" key="1">
    <citation type="submission" date="2022-01" db="EMBL/GenBank/DDBJ databases">
        <title>Genome Sequence Resource for Two Populations of Ditylenchus destructor, the Migratory Endoparasitic Phytonematode.</title>
        <authorList>
            <person name="Zhang H."/>
            <person name="Lin R."/>
            <person name="Xie B."/>
        </authorList>
    </citation>
    <scope>NUCLEOTIDE SEQUENCE</scope>
    <source>
        <strain evidence="2">BazhouSP</strain>
    </source>
</reference>
<feature type="compositionally biased region" description="Basic and acidic residues" evidence="1">
    <location>
        <begin position="40"/>
        <end position="62"/>
    </location>
</feature>
<dbReference type="EMBL" id="JAKKPZ010000079">
    <property type="protein sequence ID" value="KAI1703637.1"/>
    <property type="molecule type" value="Genomic_DNA"/>
</dbReference>
<protein>
    <submittedName>
        <fullName evidence="2">Uncharacterized protein</fullName>
    </submittedName>
</protein>
<dbReference type="AlphaFoldDB" id="A0AAD4MW69"/>